<sequence>PLSPRMVIPTTVDDRMCLTCSTIKQRSTTAGLCHTTFGWQPSTTPISMSRYVLRSLRGNICTSTSI</sequence>
<dbReference type="AlphaFoldDB" id="A0A9P6QPM5"/>
<reference evidence="1" key="1">
    <citation type="journal article" date="2020" name="Fungal Divers.">
        <title>Resolving the Mortierellaceae phylogeny through synthesis of multi-gene phylogenetics and phylogenomics.</title>
        <authorList>
            <person name="Vandepol N."/>
            <person name="Liber J."/>
            <person name="Desiro A."/>
            <person name="Na H."/>
            <person name="Kennedy M."/>
            <person name="Barry K."/>
            <person name="Grigoriev I.V."/>
            <person name="Miller A.N."/>
            <person name="O'Donnell K."/>
            <person name="Stajich J.E."/>
            <person name="Bonito G."/>
        </authorList>
    </citation>
    <scope>NUCLEOTIDE SEQUENCE</scope>
    <source>
        <strain evidence="1">NVP60</strain>
    </source>
</reference>
<accession>A0A9P6QPM5</accession>
<evidence type="ECO:0000313" key="1">
    <source>
        <dbReference type="EMBL" id="KAG0276309.1"/>
    </source>
</evidence>
<comment type="caution">
    <text evidence="1">The sequence shown here is derived from an EMBL/GenBank/DDBJ whole genome shotgun (WGS) entry which is preliminary data.</text>
</comment>
<dbReference type="EMBL" id="JAAAIN010005083">
    <property type="protein sequence ID" value="KAG0276309.1"/>
    <property type="molecule type" value="Genomic_DNA"/>
</dbReference>
<organism evidence="1 2">
    <name type="scientific">Linnemannia gamsii</name>
    <dbReference type="NCBI Taxonomy" id="64522"/>
    <lineage>
        <taxon>Eukaryota</taxon>
        <taxon>Fungi</taxon>
        <taxon>Fungi incertae sedis</taxon>
        <taxon>Mucoromycota</taxon>
        <taxon>Mortierellomycotina</taxon>
        <taxon>Mortierellomycetes</taxon>
        <taxon>Mortierellales</taxon>
        <taxon>Mortierellaceae</taxon>
        <taxon>Linnemannia</taxon>
    </lineage>
</organism>
<keyword evidence="2" id="KW-1185">Reference proteome</keyword>
<proteinExistence type="predicted"/>
<feature type="non-terminal residue" evidence="1">
    <location>
        <position position="1"/>
    </location>
</feature>
<feature type="non-terminal residue" evidence="1">
    <location>
        <position position="66"/>
    </location>
</feature>
<protein>
    <submittedName>
        <fullName evidence="1">Uncharacterized protein</fullName>
    </submittedName>
</protein>
<evidence type="ECO:0000313" key="2">
    <source>
        <dbReference type="Proteomes" id="UP000823405"/>
    </source>
</evidence>
<dbReference type="Proteomes" id="UP000823405">
    <property type="component" value="Unassembled WGS sequence"/>
</dbReference>
<name>A0A9P6QPM5_9FUNG</name>
<gene>
    <name evidence="1" type="ORF">BGZ97_010105</name>
</gene>